<protein>
    <submittedName>
        <fullName evidence="1">Uncharacterized protein</fullName>
    </submittedName>
</protein>
<dbReference type="RefSeq" id="WP_213352008.1">
    <property type="nucleotide sequence ID" value="NZ_JBHUHD010000004.1"/>
</dbReference>
<dbReference type="Gene3D" id="1.10.10.60">
    <property type="entry name" value="Homeodomain-like"/>
    <property type="match status" value="1"/>
</dbReference>
<proteinExistence type="predicted"/>
<accession>A0ABW4Z5U2</accession>
<dbReference type="Proteomes" id="UP001597299">
    <property type="component" value="Unassembled WGS sequence"/>
</dbReference>
<name>A0ABW4Z5U2_9HYPH</name>
<gene>
    <name evidence="1" type="ORF">ACFSNC_25725</name>
</gene>
<reference evidence="2" key="1">
    <citation type="journal article" date="2019" name="Int. J. Syst. Evol. Microbiol.">
        <title>The Global Catalogue of Microorganisms (GCM) 10K type strain sequencing project: providing services to taxonomists for standard genome sequencing and annotation.</title>
        <authorList>
            <consortium name="The Broad Institute Genomics Platform"/>
            <consortium name="The Broad Institute Genome Sequencing Center for Infectious Disease"/>
            <person name="Wu L."/>
            <person name="Ma J."/>
        </authorList>
    </citation>
    <scope>NUCLEOTIDE SEQUENCE [LARGE SCALE GENOMIC DNA]</scope>
    <source>
        <strain evidence="2">CCM 7435</strain>
    </source>
</reference>
<keyword evidence="2" id="KW-1185">Reference proteome</keyword>
<dbReference type="EMBL" id="JBHUHD010000004">
    <property type="protein sequence ID" value="MFD2143766.1"/>
    <property type="molecule type" value="Genomic_DNA"/>
</dbReference>
<sequence length="109" mass="12560">MMEAPGRWLAVLDGDVQGGQRQIHAAAERIQYEGHLHREETNAAILDHTKSGVTIKEIVRRTGYSRGLVRRVLREQRSDVFRTRESSLELFLPWLDAQWPARQRNGAEL</sequence>
<evidence type="ECO:0000313" key="1">
    <source>
        <dbReference type="EMBL" id="MFD2143766.1"/>
    </source>
</evidence>
<evidence type="ECO:0000313" key="2">
    <source>
        <dbReference type="Proteomes" id="UP001597299"/>
    </source>
</evidence>
<organism evidence="1 2">
    <name type="scientific">Ancylobacter oerskovii</name>
    <dbReference type="NCBI Taxonomy" id="459519"/>
    <lineage>
        <taxon>Bacteria</taxon>
        <taxon>Pseudomonadati</taxon>
        <taxon>Pseudomonadota</taxon>
        <taxon>Alphaproteobacteria</taxon>
        <taxon>Hyphomicrobiales</taxon>
        <taxon>Xanthobacteraceae</taxon>
        <taxon>Ancylobacter</taxon>
    </lineage>
</organism>
<comment type="caution">
    <text evidence="1">The sequence shown here is derived from an EMBL/GenBank/DDBJ whole genome shotgun (WGS) entry which is preliminary data.</text>
</comment>